<reference evidence="4 5" key="1">
    <citation type="submission" date="2016-07" db="EMBL/GenBank/DDBJ databases">
        <title>Caryophanon tenue genome sequencing.</title>
        <authorList>
            <person name="Verma A."/>
            <person name="Pal Y."/>
            <person name="Krishnamurthi S."/>
        </authorList>
    </citation>
    <scope>NUCLEOTIDE SEQUENCE [LARGE SCALE GENOMIC DNA]</scope>
    <source>
        <strain evidence="4 5">DSM 14152</strain>
    </source>
</reference>
<feature type="domain" description="N-acetyltransferase" evidence="3">
    <location>
        <begin position="1"/>
        <end position="159"/>
    </location>
</feature>
<dbReference type="AlphaFoldDB" id="A0A1C0YBT6"/>
<comment type="caution">
    <text evidence="4">The sequence shown here is derived from an EMBL/GenBank/DDBJ whole genome shotgun (WGS) entry which is preliminary data.</text>
</comment>
<dbReference type="SUPFAM" id="SSF55729">
    <property type="entry name" value="Acyl-CoA N-acyltransferases (Nat)"/>
    <property type="match status" value="1"/>
</dbReference>
<name>A0A1C0YBT6_9BACL</name>
<keyword evidence="1" id="KW-0808">Transferase</keyword>
<dbReference type="PROSITE" id="PS51186">
    <property type="entry name" value="GNAT"/>
    <property type="match status" value="1"/>
</dbReference>
<evidence type="ECO:0000256" key="2">
    <source>
        <dbReference type="ARBA" id="ARBA00023315"/>
    </source>
</evidence>
<accession>A0A1C0YBT6</accession>
<dbReference type="CDD" id="cd04301">
    <property type="entry name" value="NAT_SF"/>
    <property type="match status" value="1"/>
</dbReference>
<evidence type="ECO:0000313" key="4">
    <source>
        <dbReference type="EMBL" id="OCS84610.1"/>
    </source>
</evidence>
<dbReference type="Pfam" id="PF13673">
    <property type="entry name" value="Acetyltransf_10"/>
    <property type="match status" value="1"/>
</dbReference>
<dbReference type="Gene3D" id="3.40.630.30">
    <property type="match status" value="1"/>
</dbReference>
<dbReference type="STRING" id="33978.A6M13_03265"/>
<dbReference type="OrthoDB" id="9798006at2"/>
<evidence type="ECO:0000313" key="5">
    <source>
        <dbReference type="Proteomes" id="UP000093199"/>
    </source>
</evidence>
<dbReference type="InterPro" id="IPR050680">
    <property type="entry name" value="YpeA/RimI_acetyltransf"/>
</dbReference>
<keyword evidence="5" id="KW-1185">Reference proteome</keyword>
<dbReference type="PANTHER" id="PTHR43420">
    <property type="entry name" value="ACETYLTRANSFERASE"/>
    <property type="match status" value="1"/>
</dbReference>
<proteinExistence type="predicted"/>
<gene>
    <name evidence="4" type="ORF">A6M13_03265</name>
</gene>
<sequence>MVIRNMIANDLEEVQKIALVTWRDTYSSFIPLSIQDKVLADAYSENEMNNRFKNSLNLVFEQNNEILGYAFFSGNLLSADIFLESLYIHPQHQGKGIGKHLMQFGIAQYNEPKTLFLVVYKGNESILFYEKMGFTITNENNGDFFGHPVVFIVMKKALDGSASIQTHT</sequence>
<dbReference type="InterPro" id="IPR016181">
    <property type="entry name" value="Acyl_CoA_acyltransferase"/>
</dbReference>
<organism evidence="4 5">
    <name type="scientific">Caryophanon tenue</name>
    <dbReference type="NCBI Taxonomy" id="33978"/>
    <lineage>
        <taxon>Bacteria</taxon>
        <taxon>Bacillati</taxon>
        <taxon>Bacillota</taxon>
        <taxon>Bacilli</taxon>
        <taxon>Bacillales</taxon>
        <taxon>Caryophanaceae</taxon>
        <taxon>Caryophanon</taxon>
    </lineage>
</organism>
<keyword evidence="2" id="KW-0012">Acyltransferase</keyword>
<protein>
    <recommendedName>
        <fullName evidence="3">N-acetyltransferase domain-containing protein</fullName>
    </recommendedName>
</protein>
<dbReference type="RefSeq" id="WP_066545708.1">
    <property type="nucleotide sequence ID" value="NZ_MASJ01000023.1"/>
</dbReference>
<dbReference type="InterPro" id="IPR000182">
    <property type="entry name" value="GNAT_dom"/>
</dbReference>
<evidence type="ECO:0000256" key="1">
    <source>
        <dbReference type="ARBA" id="ARBA00022679"/>
    </source>
</evidence>
<dbReference type="GO" id="GO:0016747">
    <property type="term" value="F:acyltransferase activity, transferring groups other than amino-acyl groups"/>
    <property type="evidence" value="ECO:0007669"/>
    <property type="project" value="InterPro"/>
</dbReference>
<evidence type="ECO:0000259" key="3">
    <source>
        <dbReference type="PROSITE" id="PS51186"/>
    </source>
</evidence>
<dbReference type="Proteomes" id="UP000093199">
    <property type="component" value="Unassembled WGS sequence"/>
</dbReference>
<dbReference type="EMBL" id="MASJ01000023">
    <property type="protein sequence ID" value="OCS84610.1"/>
    <property type="molecule type" value="Genomic_DNA"/>
</dbReference>